<evidence type="ECO:0000313" key="9">
    <source>
        <dbReference type="Proteomes" id="UP000298566"/>
    </source>
</evidence>
<dbReference type="FunFam" id="3.40.50.1470:FF:000001">
    <property type="entry name" value="Peptidyl-tRNA hydrolase"/>
    <property type="match status" value="1"/>
</dbReference>
<evidence type="ECO:0000313" key="8">
    <source>
        <dbReference type="EMBL" id="QCI23563.1"/>
    </source>
</evidence>
<evidence type="ECO:0000256" key="4">
    <source>
        <dbReference type="ARBA" id="ARBA00022884"/>
    </source>
</evidence>
<dbReference type="EC" id="3.1.1.29" evidence="1 7"/>
<keyword evidence="7" id="KW-0963">Cytoplasm</keyword>
<dbReference type="Gene3D" id="3.40.50.1470">
    <property type="entry name" value="Peptidyl-tRNA hydrolase"/>
    <property type="match status" value="1"/>
</dbReference>
<feature type="binding site" evidence="7">
    <location>
        <position position="65"/>
    </location>
    <ligand>
        <name>tRNA</name>
        <dbReference type="ChEBI" id="CHEBI:17843"/>
    </ligand>
</feature>
<dbReference type="InterPro" id="IPR018171">
    <property type="entry name" value="Pept_tRNA_hydro_CS"/>
</dbReference>
<reference evidence="8 9" key="1">
    <citation type="submission" date="2018-10" db="EMBL/GenBank/DDBJ databases">
        <title>Comparative functional genomics of the obligate endosymbiont Buchnera aphidicola.</title>
        <authorList>
            <person name="Chong R.A."/>
        </authorList>
    </citation>
    <scope>NUCLEOTIDE SEQUENCE [LARGE SCALE GENOMIC DNA]</scope>
    <source>
        <strain evidence="8 9">Mrh</strain>
    </source>
</reference>
<dbReference type="PANTHER" id="PTHR17224">
    <property type="entry name" value="PEPTIDYL-TRNA HYDROLASE"/>
    <property type="match status" value="1"/>
</dbReference>
<dbReference type="InterPro" id="IPR001328">
    <property type="entry name" value="Pept_tRNA_hydro"/>
</dbReference>
<dbReference type="SUPFAM" id="SSF53178">
    <property type="entry name" value="Peptidyl-tRNA hydrolase-like"/>
    <property type="match status" value="1"/>
</dbReference>
<evidence type="ECO:0000256" key="2">
    <source>
        <dbReference type="ARBA" id="ARBA00022555"/>
    </source>
</evidence>
<feature type="active site" description="Proton acceptor" evidence="7">
    <location>
        <position position="17"/>
    </location>
</feature>
<keyword evidence="4 7" id="KW-0694">RNA-binding</keyword>
<feature type="binding site" evidence="7">
    <location>
        <position position="12"/>
    </location>
    <ligand>
        <name>tRNA</name>
        <dbReference type="ChEBI" id="CHEBI:17843"/>
    </ligand>
</feature>
<comment type="catalytic activity">
    <reaction evidence="7">
        <text>an N-acyl-L-alpha-aminoacyl-tRNA + H2O = an N-acyl-L-amino acid + a tRNA + H(+)</text>
        <dbReference type="Rhea" id="RHEA:54448"/>
        <dbReference type="Rhea" id="RHEA-COMP:10123"/>
        <dbReference type="Rhea" id="RHEA-COMP:13883"/>
        <dbReference type="ChEBI" id="CHEBI:15377"/>
        <dbReference type="ChEBI" id="CHEBI:15378"/>
        <dbReference type="ChEBI" id="CHEBI:59874"/>
        <dbReference type="ChEBI" id="CHEBI:78442"/>
        <dbReference type="ChEBI" id="CHEBI:138191"/>
        <dbReference type="EC" id="3.1.1.29"/>
    </reaction>
</comment>
<keyword evidence="3 7" id="KW-0378">Hydrolase</keyword>
<accession>A0A4D6Y4P5</accession>
<dbReference type="InterPro" id="IPR036416">
    <property type="entry name" value="Pept_tRNA_hydro_sf"/>
</dbReference>
<dbReference type="Proteomes" id="UP000298566">
    <property type="component" value="Chromosome"/>
</dbReference>
<dbReference type="PANTHER" id="PTHR17224:SF1">
    <property type="entry name" value="PEPTIDYL-TRNA HYDROLASE"/>
    <property type="match status" value="1"/>
</dbReference>
<evidence type="ECO:0000256" key="7">
    <source>
        <dbReference type="HAMAP-Rule" id="MF_00083"/>
    </source>
</evidence>
<dbReference type="NCBIfam" id="TIGR00447">
    <property type="entry name" value="pth"/>
    <property type="match status" value="1"/>
</dbReference>
<sequence>MIVGLANPIVKYDKTRHNVGSWFIQNLANYHHKVLKENKKLLGYTASFIYSNSRVYLFIPNVFMNINGESILTISKFYNIKLNEMLIVHDELDLNPGLIRLKLGYGHNGHNGVRNIVNLLSKKKHFLRIQIGIGRPMKSKKIADFVLSSPLFNERKLIEESILNAVNITNFLVKDSNILIIKKILKCNRNY</sequence>
<comment type="subunit">
    <text evidence="7">Monomer.</text>
</comment>
<keyword evidence="2 7" id="KW-0820">tRNA-binding</keyword>
<evidence type="ECO:0000256" key="1">
    <source>
        <dbReference type="ARBA" id="ARBA00013260"/>
    </source>
</evidence>
<feature type="site" description="Discriminates between blocked and unblocked aminoacyl-tRNA" evidence="7">
    <location>
        <position position="7"/>
    </location>
</feature>
<evidence type="ECO:0000256" key="6">
    <source>
        <dbReference type="ARBA" id="ARBA00050038"/>
    </source>
</evidence>
<evidence type="ECO:0000256" key="5">
    <source>
        <dbReference type="ARBA" id="ARBA00038063"/>
    </source>
</evidence>
<comment type="function">
    <text evidence="7">Hydrolyzes ribosome-free peptidyl-tRNAs (with 1 or more amino acids incorporated), which drop off the ribosome during protein synthesis, or as a result of ribosome stalling.</text>
</comment>
<dbReference type="GO" id="GO:0006515">
    <property type="term" value="P:protein quality control for misfolded or incompletely synthesized proteins"/>
    <property type="evidence" value="ECO:0007669"/>
    <property type="project" value="UniProtKB-UniRule"/>
</dbReference>
<dbReference type="GO" id="GO:0005737">
    <property type="term" value="C:cytoplasm"/>
    <property type="evidence" value="ECO:0007669"/>
    <property type="project" value="UniProtKB-SubCell"/>
</dbReference>
<comment type="similarity">
    <text evidence="5 7">Belongs to the PTH family.</text>
</comment>
<dbReference type="EMBL" id="CP033004">
    <property type="protein sequence ID" value="QCI23563.1"/>
    <property type="molecule type" value="Genomic_DNA"/>
</dbReference>
<organism evidence="8 9">
    <name type="scientific">Buchnera aphidicola subsp. Melaphis rhois</name>
    <dbReference type="NCBI Taxonomy" id="118103"/>
    <lineage>
        <taxon>Bacteria</taxon>
        <taxon>Pseudomonadati</taxon>
        <taxon>Pseudomonadota</taxon>
        <taxon>Gammaproteobacteria</taxon>
        <taxon>Enterobacterales</taxon>
        <taxon>Erwiniaceae</taxon>
        <taxon>Buchnera</taxon>
    </lineage>
</organism>
<dbReference type="HAMAP" id="MF_00083">
    <property type="entry name" value="Pept_tRNA_hydro_bact"/>
    <property type="match status" value="1"/>
</dbReference>
<proteinExistence type="inferred from homology"/>
<feature type="site" description="Stabilizes the basic form of H active site to accept a proton" evidence="7">
    <location>
        <position position="90"/>
    </location>
</feature>
<gene>
    <name evidence="7" type="primary">pth</name>
    <name evidence="8" type="ORF">D9V73_00910</name>
</gene>
<feature type="binding site" evidence="7">
    <location>
        <position position="63"/>
    </location>
    <ligand>
        <name>tRNA</name>
        <dbReference type="ChEBI" id="CHEBI:17843"/>
    </ligand>
</feature>
<dbReference type="RefSeq" id="WP_158336772.1">
    <property type="nucleotide sequence ID" value="NZ_CP033004.1"/>
</dbReference>
<comment type="function">
    <text evidence="7">Catalyzes the release of premature peptidyl moieties from peptidyl-tRNA molecules trapped in stalled 50S ribosomal subunits, and thus maintains levels of free tRNAs and 50S ribosomes.</text>
</comment>
<dbReference type="AlphaFoldDB" id="A0A4D6Y4P5"/>
<dbReference type="GO" id="GO:0004045">
    <property type="term" value="F:peptidyl-tRNA hydrolase activity"/>
    <property type="evidence" value="ECO:0007669"/>
    <property type="project" value="UniProtKB-UniRule"/>
</dbReference>
<feature type="binding site" evidence="7">
    <location>
        <position position="111"/>
    </location>
    <ligand>
        <name>tRNA</name>
        <dbReference type="ChEBI" id="CHEBI:17843"/>
    </ligand>
</feature>
<dbReference type="Pfam" id="PF01195">
    <property type="entry name" value="Pept_tRNA_hydro"/>
    <property type="match status" value="1"/>
</dbReference>
<dbReference type="OrthoDB" id="9800507at2"/>
<comment type="subcellular location">
    <subcellularLocation>
        <location evidence="7">Cytoplasm</location>
    </subcellularLocation>
</comment>
<evidence type="ECO:0000256" key="3">
    <source>
        <dbReference type="ARBA" id="ARBA00022801"/>
    </source>
</evidence>
<name>A0A4D6Y4P5_BUCMH</name>
<protein>
    <recommendedName>
        <fullName evidence="6 7">Peptidyl-tRNA hydrolase</fullName>
        <shortName evidence="7">Pth</shortName>
        <ecNumber evidence="1 7">3.1.1.29</ecNumber>
    </recommendedName>
</protein>
<dbReference type="GO" id="GO:0000049">
    <property type="term" value="F:tRNA binding"/>
    <property type="evidence" value="ECO:0007669"/>
    <property type="project" value="UniProtKB-UniRule"/>
</dbReference>
<dbReference type="PROSITE" id="PS01196">
    <property type="entry name" value="PEPT_TRNA_HYDROL_2"/>
    <property type="match status" value="1"/>
</dbReference>
<dbReference type="GO" id="GO:0072344">
    <property type="term" value="P:rescue of stalled ribosome"/>
    <property type="evidence" value="ECO:0007669"/>
    <property type="project" value="UniProtKB-UniRule"/>
</dbReference>
<dbReference type="CDD" id="cd00462">
    <property type="entry name" value="PTH"/>
    <property type="match status" value="1"/>
</dbReference>